<evidence type="ECO:0000313" key="7">
    <source>
        <dbReference type="Proteomes" id="UP000282378"/>
    </source>
</evidence>
<dbReference type="SUPFAM" id="SSF52540">
    <property type="entry name" value="P-loop containing nucleoside triphosphate hydrolases"/>
    <property type="match status" value="1"/>
</dbReference>
<dbReference type="Proteomes" id="UP000282378">
    <property type="component" value="Unassembled WGS sequence"/>
</dbReference>
<dbReference type="PANTHER" id="PTHR43790">
    <property type="entry name" value="CARBOHYDRATE TRANSPORT ATP-BINDING PROTEIN MG119-RELATED"/>
    <property type="match status" value="1"/>
</dbReference>
<dbReference type="PANTHER" id="PTHR43790:SF9">
    <property type="entry name" value="GALACTOFURANOSE TRANSPORTER ATP-BINDING PROTEIN YTFR"/>
    <property type="match status" value="1"/>
</dbReference>
<dbReference type="GO" id="GO:0005524">
    <property type="term" value="F:ATP binding"/>
    <property type="evidence" value="ECO:0007669"/>
    <property type="project" value="UniProtKB-KW"/>
</dbReference>
<evidence type="ECO:0000256" key="1">
    <source>
        <dbReference type="ARBA" id="ARBA00022448"/>
    </source>
</evidence>
<evidence type="ECO:0000256" key="3">
    <source>
        <dbReference type="ARBA" id="ARBA00022741"/>
    </source>
</evidence>
<dbReference type="EMBL" id="RBNL01004968">
    <property type="protein sequence ID" value="RML19645.1"/>
    <property type="molecule type" value="Genomic_DNA"/>
</dbReference>
<keyword evidence="3" id="KW-0547">Nucleotide-binding</keyword>
<gene>
    <name evidence="6" type="ORF">APX70_07043</name>
</gene>
<dbReference type="InterPro" id="IPR050107">
    <property type="entry name" value="ABC_carbohydrate_import_ATPase"/>
</dbReference>
<evidence type="ECO:0000256" key="4">
    <source>
        <dbReference type="ARBA" id="ARBA00022840"/>
    </source>
</evidence>
<keyword evidence="4" id="KW-0067">ATP-binding</keyword>
<comment type="caution">
    <text evidence="6">The sequence shown here is derived from an EMBL/GenBank/DDBJ whole genome shotgun (WGS) entry which is preliminary data.</text>
</comment>
<dbReference type="AlphaFoldDB" id="A0A3M2TXX2"/>
<dbReference type="GO" id="GO:0016887">
    <property type="term" value="F:ATP hydrolysis activity"/>
    <property type="evidence" value="ECO:0007669"/>
    <property type="project" value="InterPro"/>
</dbReference>
<organism evidence="6 7">
    <name type="scientific">Pseudomonas syringae pv. maculicola</name>
    <dbReference type="NCBI Taxonomy" id="59511"/>
    <lineage>
        <taxon>Bacteria</taxon>
        <taxon>Pseudomonadati</taxon>
        <taxon>Pseudomonadota</taxon>
        <taxon>Gammaproteobacteria</taxon>
        <taxon>Pseudomonadales</taxon>
        <taxon>Pseudomonadaceae</taxon>
        <taxon>Pseudomonas</taxon>
    </lineage>
</organism>
<reference evidence="6 7" key="1">
    <citation type="submission" date="2018-08" db="EMBL/GenBank/DDBJ databases">
        <title>Recombination of ecologically and evolutionarily significant loci maintains genetic cohesion in the Pseudomonas syringae species complex.</title>
        <authorList>
            <person name="Dillon M."/>
            <person name="Thakur S."/>
            <person name="Almeida R.N.D."/>
            <person name="Weir B.S."/>
            <person name="Guttman D.S."/>
        </authorList>
    </citation>
    <scope>NUCLEOTIDE SEQUENCE [LARGE SCALE GENOMIC DNA]</scope>
    <source>
        <strain evidence="6 7">88_10</strain>
    </source>
</reference>
<keyword evidence="1" id="KW-0813">Transport</keyword>
<dbReference type="Pfam" id="PF00005">
    <property type="entry name" value="ABC_tran"/>
    <property type="match status" value="1"/>
</dbReference>
<dbReference type="InterPro" id="IPR003439">
    <property type="entry name" value="ABC_transporter-like_ATP-bd"/>
</dbReference>
<name>A0A3M2TXX2_PSEYM</name>
<sequence length="48" mass="5003">MRAASLETIGASKHFGTFRALDEVSFKVRAGTVHALLGENGAGKSTLV</sequence>
<proteinExistence type="predicted"/>
<evidence type="ECO:0000256" key="2">
    <source>
        <dbReference type="ARBA" id="ARBA00022737"/>
    </source>
</evidence>
<keyword evidence="2" id="KW-0677">Repeat</keyword>
<feature type="domain" description="ABC transporter" evidence="5">
    <location>
        <begin position="21"/>
        <end position="48"/>
    </location>
</feature>
<protein>
    <recommendedName>
        <fullName evidence="5">ABC transporter domain-containing protein</fullName>
    </recommendedName>
</protein>
<evidence type="ECO:0000313" key="6">
    <source>
        <dbReference type="EMBL" id="RML19645.1"/>
    </source>
</evidence>
<evidence type="ECO:0000259" key="5">
    <source>
        <dbReference type="Pfam" id="PF00005"/>
    </source>
</evidence>
<accession>A0A3M2TXX2</accession>
<dbReference type="InterPro" id="IPR027417">
    <property type="entry name" value="P-loop_NTPase"/>
</dbReference>
<feature type="non-terminal residue" evidence="6">
    <location>
        <position position="48"/>
    </location>
</feature>
<dbReference type="Gene3D" id="3.40.50.300">
    <property type="entry name" value="P-loop containing nucleotide triphosphate hydrolases"/>
    <property type="match status" value="1"/>
</dbReference>